<evidence type="ECO:0000256" key="1">
    <source>
        <dbReference type="ARBA" id="ARBA00022679"/>
    </source>
</evidence>
<keyword evidence="5" id="KW-1185">Reference proteome</keyword>
<keyword evidence="1" id="KW-0808">Transferase</keyword>
<dbReference type="EMBL" id="BAABDD010000031">
    <property type="protein sequence ID" value="GAA3760753.1"/>
    <property type="molecule type" value="Genomic_DNA"/>
</dbReference>
<comment type="caution">
    <text evidence="4">The sequence shown here is derived from an EMBL/GenBank/DDBJ whole genome shotgun (WGS) entry which is preliminary data.</text>
</comment>
<dbReference type="InterPro" id="IPR050832">
    <property type="entry name" value="Bact_Acetyltransf"/>
</dbReference>
<dbReference type="Pfam" id="PF00583">
    <property type="entry name" value="Acetyltransf_1"/>
    <property type="match status" value="1"/>
</dbReference>
<organism evidence="4 5">
    <name type="scientific">Salinactinospora qingdaonensis</name>
    <dbReference type="NCBI Taxonomy" id="702744"/>
    <lineage>
        <taxon>Bacteria</taxon>
        <taxon>Bacillati</taxon>
        <taxon>Actinomycetota</taxon>
        <taxon>Actinomycetes</taxon>
        <taxon>Streptosporangiales</taxon>
        <taxon>Nocardiopsidaceae</taxon>
        <taxon>Salinactinospora</taxon>
    </lineage>
</organism>
<dbReference type="CDD" id="cd04301">
    <property type="entry name" value="NAT_SF"/>
    <property type="match status" value="1"/>
</dbReference>
<sequence>MIVREASPSEMAEVGELRIAAYRDQHLFDIDSDYPEALRVLGTDGTGHILVAAQGETILGTVLLQPWHPSASELAHDSSEAEIRALAVAPQAQGRGVGAALVHAAMRRAAADEGARRMVLSTQPTAWAAQRLYRSLGFARLPERDWSPVPGLNLLAFHRDLPA</sequence>
<keyword evidence="2" id="KW-0012">Acyltransferase</keyword>
<evidence type="ECO:0000313" key="5">
    <source>
        <dbReference type="Proteomes" id="UP001500908"/>
    </source>
</evidence>
<dbReference type="Gene3D" id="3.40.630.30">
    <property type="match status" value="1"/>
</dbReference>
<dbReference type="PROSITE" id="PS51186">
    <property type="entry name" value="GNAT"/>
    <property type="match status" value="1"/>
</dbReference>
<evidence type="ECO:0000313" key="4">
    <source>
        <dbReference type="EMBL" id="GAA3760753.1"/>
    </source>
</evidence>
<dbReference type="PANTHER" id="PTHR43877:SF2">
    <property type="entry name" value="AMINOALKYLPHOSPHONATE N-ACETYLTRANSFERASE-RELATED"/>
    <property type="match status" value="1"/>
</dbReference>
<dbReference type="PANTHER" id="PTHR43877">
    <property type="entry name" value="AMINOALKYLPHOSPHONATE N-ACETYLTRANSFERASE-RELATED-RELATED"/>
    <property type="match status" value="1"/>
</dbReference>
<dbReference type="SUPFAM" id="SSF55729">
    <property type="entry name" value="Acyl-CoA N-acyltransferases (Nat)"/>
    <property type="match status" value="1"/>
</dbReference>
<accession>A0ABP7GD16</accession>
<gene>
    <name evidence="4" type="ORF">GCM10022402_43260</name>
</gene>
<evidence type="ECO:0000256" key="2">
    <source>
        <dbReference type="ARBA" id="ARBA00023315"/>
    </source>
</evidence>
<protein>
    <submittedName>
        <fullName evidence="4">GNAT family N-acetyltransferase</fullName>
    </submittedName>
</protein>
<evidence type="ECO:0000259" key="3">
    <source>
        <dbReference type="PROSITE" id="PS51186"/>
    </source>
</evidence>
<feature type="domain" description="N-acetyltransferase" evidence="3">
    <location>
        <begin position="1"/>
        <end position="163"/>
    </location>
</feature>
<proteinExistence type="predicted"/>
<dbReference type="RefSeq" id="WP_344975598.1">
    <property type="nucleotide sequence ID" value="NZ_BAABDD010000031.1"/>
</dbReference>
<dbReference type="InterPro" id="IPR016181">
    <property type="entry name" value="Acyl_CoA_acyltransferase"/>
</dbReference>
<dbReference type="InterPro" id="IPR000182">
    <property type="entry name" value="GNAT_dom"/>
</dbReference>
<reference evidence="5" key="1">
    <citation type="journal article" date="2019" name="Int. J. Syst. Evol. Microbiol.">
        <title>The Global Catalogue of Microorganisms (GCM) 10K type strain sequencing project: providing services to taxonomists for standard genome sequencing and annotation.</title>
        <authorList>
            <consortium name="The Broad Institute Genomics Platform"/>
            <consortium name="The Broad Institute Genome Sequencing Center for Infectious Disease"/>
            <person name="Wu L."/>
            <person name="Ma J."/>
        </authorList>
    </citation>
    <scope>NUCLEOTIDE SEQUENCE [LARGE SCALE GENOMIC DNA]</scope>
    <source>
        <strain evidence="5">JCM 17137</strain>
    </source>
</reference>
<dbReference type="Proteomes" id="UP001500908">
    <property type="component" value="Unassembled WGS sequence"/>
</dbReference>
<name>A0ABP7GD16_9ACTN</name>